<keyword evidence="2" id="KW-1185">Reference proteome</keyword>
<gene>
    <name evidence="1" type="ORF">GCM10009119_29180</name>
</gene>
<dbReference type="EMBL" id="BAAAFI010000037">
    <property type="protein sequence ID" value="GAA0879948.1"/>
    <property type="molecule type" value="Genomic_DNA"/>
</dbReference>
<dbReference type="Proteomes" id="UP001500469">
    <property type="component" value="Unassembled WGS sequence"/>
</dbReference>
<proteinExistence type="predicted"/>
<comment type="caution">
    <text evidence="1">The sequence shown here is derived from an EMBL/GenBank/DDBJ whole genome shotgun (WGS) entry which is preliminary data.</text>
</comment>
<accession>A0ABP3YFQ4</accession>
<evidence type="ECO:0000313" key="2">
    <source>
        <dbReference type="Proteomes" id="UP001500469"/>
    </source>
</evidence>
<sequence length="215" mass="24603">MLIGFTACESSNSVKNERTSDPVSDAEMIATMQAQIDLGLAQKSAWRKHWSEKIGNFDASFFDLVFTDSIDAMEMPEKNPILEGDPLFPYQIPHPEGNGTMDIYSYKVEAQESLDHPFLNPDSEVIWYRLDGMRERLLFMGPSGMFEDGLWLTSQDFLVLGYLQEEAGFRPMVWLIDLETHRFSQFRMNQALVDYPQESYLDAKLKSVDLASDGF</sequence>
<evidence type="ECO:0000313" key="1">
    <source>
        <dbReference type="EMBL" id="GAA0879948.1"/>
    </source>
</evidence>
<reference evidence="2" key="1">
    <citation type="journal article" date="2019" name="Int. J. Syst. Evol. Microbiol.">
        <title>The Global Catalogue of Microorganisms (GCM) 10K type strain sequencing project: providing services to taxonomists for standard genome sequencing and annotation.</title>
        <authorList>
            <consortium name="The Broad Institute Genomics Platform"/>
            <consortium name="The Broad Institute Genome Sequencing Center for Infectious Disease"/>
            <person name="Wu L."/>
            <person name="Ma J."/>
        </authorList>
    </citation>
    <scope>NUCLEOTIDE SEQUENCE [LARGE SCALE GENOMIC DNA]</scope>
    <source>
        <strain evidence="2">JCM 16112</strain>
    </source>
</reference>
<name>A0ABP3YFQ4_9BACT</name>
<evidence type="ECO:0008006" key="3">
    <source>
        <dbReference type="Google" id="ProtNLM"/>
    </source>
</evidence>
<organism evidence="1 2">
    <name type="scientific">Algoriphagus jejuensis</name>
    <dbReference type="NCBI Taxonomy" id="419934"/>
    <lineage>
        <taxon>Bacteria</taxon>
        <taxon>Pseudomonadati</taxon>
        <taxon>Bacteroidota</taxon>
        <taxon>Cytophagia</taxon>
        <taxon>Cytophagales</taxon>
        <taxon>Cyclobacteriaceae</taxon>
        <taxon>Algoriphagus</taxon>
    </lineage>
</organism>
<protein>
    <recommendedName>
        <fullName evidence="3">Bifunctional isocitrate dehydrogenase kinase/phosphatase</fullName>
    </recommendedName>
</protein>